<comment type="similarity">
    <text evidence="5">Belongs to the actin-binding proteins ADF family. Coactosin subfamily.</text>
</comment>
<dbReference type="SMART" id="SM00102">
    <property type="entry name" value="ADF"/>
    <property type="match status" value="1"/>
</dbReference>
<evidence type="ECO:0000256" key="1">
    <source>
        <dbReference type="ARBA" id="ARBA00004245"/>
    </source>
</evidence>
<dbReference type="VEuPathDB" id="FungiDB:AMAG_08494"/>
<evidence type="ECO:0000256" key="3">
    <source>
        <dbReference type="ARBA" id="ARBA00023203"/>
    </source>
</evidence>
<gene>
    <name evidence="7" type="ORF">AMAG_08494</name>
</gene>
<dbReference type="Pfam" id="PF00241">
    <property type="entry name" value="Cofilin_ADF"/>
    <property type="match status" value="1"/>
</dbReference>
<dbReference type="Proteomes" id="UP000054350">
    <property type="component" value="Unassembled WGS sequence"/>
</dbReference>
<keyword evidence="8" id="KW-1185">Reference proteome</keyword>
<dbReference type="GO" id="GO:0051015">
    <property type="term" value="F:actin filament binding"/>
    <property type="evidence" value="ECO:0007669"/>
    <property type="project" value="TreeGrafter"/>
</dbReference>
<protein>
    <recommendedName>
        <fullName evidence="6">ADF-H domain-containing protein</fullName>
    </recommendedName>
</protein>
<keyword evidence="3" id="KW-0009">Actin-binding</keyword>
<proteinExistence type="inferred from homology"/>
<dbReference type="CDD" id="cd11282">
    <property type="entry name" value="ADF_coactosin_like"/>
    <property type="match status" value="1"/>
</dbReference>
<dbReference type="eggNOG" id="KOG3655">
    <property type="taxonomic scope" value="Eukaryota"/>
</dbReference>
<dbReference type="GO" id="GO:0030427">
    <property type="term" value="C:site of polarized growth"/>
    <property type="evidence" value="ECO:0007669"/>
    <property type="project" value="TreeGrafter"/>
</dbReference>
<dbReference type="PANTHER" id="PTHR10829:SF56">
    <property type="entry name" value="ADF-H DOMAIN-CONTAINING PROTEIN"/>
    <property type="match status" value="1"/>
</dbReference>
<dbReference type="FunFam" id="3.40.20.10:FF:000018">
    <property type="entry name" value="Coactosin-like 1"/>
    <property type="match status" value="1"/>
</dbReference>
<dbReference type="Gene3D" id="3.40.20.10">
    <property type="entry name" value="Severin"/>
    <property type="match status" value="1"/>
</dbReference>
<dbReference type="GO" id="GO:0005884">
    <property type="term" value="C:actin filament"/>
    <property type="evidence" value="ECO:0007669"/>
    <property type="project" value="TreeGrafter"/>
</dbReference>
<dbReference type="EMBL" id="GG745342">
    <property type="protein sequence ID" value="KNE63357.1"/>
    <property type="molecule type" value="Genomic_DNA"/>
</dbReference>
<dbReference type="PANTHER" id="PTHR10829">
    <property type="entry name" value="CORTACTIN AND DREBRIN"/>
    <property type="match status" value="1"/>
</dbReference>
<dbReference type="GO" id="GO:0030864">
    <property type="term" value="C:cortical actin cytoskeleton"/>
    <property type="evidence" value="ECO:0007669"/>
    <property type="project" value="TreeGrafter"/>
</dbReference>
<keyword evidence="4" id="KW-0206">Cytoskeleton</keyword>
<feature type="domain" description="ADF-H" evidence="6">
    <location>
        <begin position="3"/>
        <end position="136"/>
    </location>
</feature>
<evidence type="ECO:0000256" key="2">
    <source>
        <dbReference type="ARBA" id="ARBA00022490"/>
    </source>
</evidence>
<dbReference type="STRING" id="578462.A0A0L0SLG1"/>
<dbReference type="InterPro" id="IPR002108">
    <property type="entry name" value="ADF-H"/>
</dbReference>
<evidence type="ECO:0000313" key="8">
    <source>
        <dbReference type="Proteomes" id="UP000054350"/>
    </source>
</evidence>
<dbReference type="PROSITE" id="PS51263">
    <property type="entry name" value="ADF_H"/>
    <property type="match status" value="1"/>
</dbReference>
<organism evidence="7 8">
    <name type="scientific">Allomyces macrogynus (strain ATCC 38327)</name>
    <name type="common">Allomyces javanicus var. macrogynus</name>
    <dbReference type="NCBI Taxonomy" id="578462"/>
    <lineage>
        <taxon>Eukaryota</taxon>
        <taxon>Fungi</taxon>
        <taxon>Fungi incertae sedis</taxon>
        <taxon>Blastocladiomycota</taxon>
        <taxon>Blastocladiomycetes</taxon>
        <taxon>Blastocladiales</taxon>
        <taxon>Blastocladiaceae</taxon>
        <taxon>Allomyces</taxon>
    </lineage>
</organism>
<sequence length="150" mass="16488">MPGVGVAAAPEISATYEEVRNDKLDTNWLYLSYEDGTDKLQVAGKGKGGLTEFVTKLKDDQAGFGYVRVTVGNDQLSQRAKFVLVSWCGPNVKVMRKAKLSVHIAEVKQTLPVFAVEIQTSTLADLKEDAVITKLKKAMGANYDRQNSEY</sequence>
<reference evidence="7 8" key="1">
    <citation type="submission" date="2009-11" db="EMBL/GenBank/DDBJ databases">
        <title>Annotation of Allomyces macrogynus ATCC 38327.</title>
        <authorList>
            <consortium name="The Broad Institute Genome Sequencing Platform"/>
            <person name="Russ C."/>
            <person name="Cuomo C."/>
            <person name="Burger G."/>
            <person name="Gray M.W."/>
            <person name="Holland P.W.H."/>
            <person name="King N."/>
            <person name="Lang F.B.F."/>
            <person name="Roger A.J."/>
            <person name="Ruiz-Trillo I."/>
            <person name="Young S.K."/>
            <person name="Zeng Q."/>
            <person name="Gargeya S."/>
            <person name="Fitzgerald M."/>
            <person name="Haas B."/>
            <person name="Abouelleil A."/>
            <person name="Alvarado L."/>
            <person name="Arachchi H.M."/>
            <person name="Berlin A."/>
            <person name="Chapman S.B."/>
            <person name="Gearin G."/>
            <person name="Goldberg J."/>
            <person name="Griggs A."/>
            <person name="Gujja S."/>
            <person name="Hansen M."/>
            <person name="Heiman D."/>
            <person name="Howarth C."/>
            <person name="Larimer J."/>
            <person name="Lui A."/>
            <person name="MacDonald P.J.P."/>
            <person name="McCowen C."/>
            <person name="Montmayeur A."/>
            <person name="Murphy C."/>
            <person name="Neiman D."/>
            <person name="Pearson M."/>
            <person name="Priest M."/>
            <person name="Roberts A."/>
            <person name="Saif S."/>
            <person name="Shea T."/>
            <person name="Sisk P."/>
            <person name="Stolte C."/>
            <person name="Sykes S."/>
            <person name="Wortman J."/>
            <person name="Nusbaum C."/>
            <person name="Birren B."/>
        </authorList>
    </citation>
    <scope>NUCLEOTIDE SEQUENCE [LARGE SCALE GENOMIC DNA]</scope>
    <source>
        <strain evidence="7 8">ATCC 38327</strain>
    </source>
</reference>
<evidence type="ECO:0000256" key="5">
    <source>
        <dbReference type="ARBA" id="ARBA00038052"/>
    </source>
</evidence>
<evidence type="ECO:0000259" key="6">
    <source>
        <dbReference type="PROSITE" id="PS51263"/>
    </source>
</evidence>
<dbReference type="GO" id="GO:0030833">
    <property type="term" value="P:regulation of actin filament polymerization"/>
    <property type="evidence" value="ECO:0007669"/>
    <property type="project" value="TreeGrafter"/>
</dbReference>
<dbReference type="SUPFAM" id="SSF55753">
    <property type="entry name" value="Actin depolymerizing proteins"/>
    <property type="match status" value="1"/>
</dbReference>
<keyword evidence="2" id="KW-0963">Cytoplasm</keyword>
<evidence type="ECO:0000313" key="7">
    <source>
        <dbReference type="EMBL" id="KNE63357.1"/>
    </source>
</evidence>
<comment type="subcellular location">
    <subcellularLocation>
        <location evidence="1">Cytoplasm</location>
        <location evidence="1">Cytoskeleton</location>
    </subcellularLocation>
</comment>
<reference evidence="8" key="2">
    <citation type="submission" date="2009-11" db="EMBL/GenBank/DDBJ databases">
        <title>The Genome Sequence of Allomyces macrogynus strain ATCC 38327.</title>
        <authorList>
            <consortium name="The Broad Institute Genome Sequencing Platform"/>
            <person name="Russ C."/>
            <person name="Cuomo C."/>
            <person name="Shea T."/>
            <person name="Young S.K."/>
            <person name="Zeng Q."/>
            <person name="Koehrsen M."/>
            <person name="Haas B."/>
            <person name="Borodovsky M."/>
            <person name="Guigo R."/>
            <person name="Alvarado L."/>
            <person name="Berlin A."/>
            <person name="Borenstein D."/>
            <person name="Chen Z."/>
            <person name="Engels R."/>
            <person name="Freedman E."/>
            <person name="Gellesch M."/>
            <person name="Goldberg J."/>
            <person name="Griggs A."/>
            <person name="Gujja S."/>
            <person name="Heiman D."/>
            <person name="Hepburn T."/>
            <person name="Howarth C."/>
            <person name="Jen D."/>
            <person name="Larson L."/>
            <person name="Lewis B."/>
            <person name="Mehta T."/>
            <person name="Park D."/>
            <person name="Pearson M."/>
            <person name="Roberts A."/>
            <person name="Saif S."/>
            <person name="Shenoy N."/>
            <person name="Sisk P."/>
            <person name="Stolte C."/>
            <person name="Sykes S."/>
            <person name="Walk T."/>
            <person name="White J."/>
            <person name="Yandava C."/>
            <person name="Burger G."/>
            <person name="Gray M.W."/>
            <person name="Holland P.W.H."/>
            <person name="King N."/>
            <person name="Lang F.B.F."/>
            <person name="Roger A.J."/>
            <person name="Ruiz-Trillo I."/>
            <person name="Lander E."/>
            <person name="Nusbaum C."/>
        </authorList>
    </citation>
    <scope>NUCLEOTIDE SEQUENCE [LARGE SCALE GENOMIC DNA]</scope>
    <source>
        <strain evidence="8">ATCC 38327</strain>
    </source>
</reference>
<dbReference type="AlphaFoldDB" id="A0A0L0SLG1"/>
<dbReference type="OrthoDB" id="20822at2759"/>
<evidence type="ECO:0000256" key="4">
    <source>
        <dbReference type="ARBA" id="ARBA00023212"/>
    </source>
</evidence>
<dbReference type="InterPro" id="IPR029006">
    <property type="entry name" value="ADF-H/Gelsolin-like_dom_sf"/>
</dbReference>
<accession>A0A0L0SLG1</accession>
<name>A0A0L0SLG1_ALLM3</name>
<dbReference type="OMA" id="WIGPNCK"/>